<dbReference type="SUPFAM" id="SSF140453">
    <property type="entry name" value="EsxAB dimer-like"/>
    <property type="match status" value="1"/>
</dbReference>
<dbReference type="KEGG" id="mgad:MGAD_41860"/>
<gene>
    <name evidence="1" type="ORF">MGAD_41860</name>
</gene>
<evidence type="ECO:0000313" key="2">
    <source>
        <dbReference type="Proteomes" id="UP000466187"/>
    </source>
</evidence>
<evidence type="ECO:0000313" key="1">
    <source>
        <dbReference type="EMBL" id="BBZ19851.1"/>
    </source>
</evidence>
<dbReference type="EMBL" id="AP022608">
    <property type="protein sequence ID" value="BBZ19851.1"/>
    <property type="molecule type" value="Genomic_DNA"/>
</dbReference>
<dbReference type="Gene3D" id="1.10.287.1060">
    <property type="entry name" value="ESAT-6-like"/>
    <property type="match status" value="1"/>
</dbReference>
<dbReference type="Proteomes" id="UP000466187">
    <property type="component" value="Chromosome"/>
</dbReference>
<proteinExistence type="predicted"/>
<dbReference type="InterPro" id="IPR036689">
    <property type="entry name" value="ESAT-6-like_sf"/>
</dbReference>
<sequence>MHLQTRDNQFVATSISAVEASQPERLASAAADVGHMASQLDHLITMQRDSIAELRDGWTGEAADAAVARGEQNLATQEALRDKLQTLQGVLASGGGQLNSARTALLDMVGELRGQGWEISDDGVTTPPPNLSEAFRSVPQAYTLMIQRLLETYDVIDDETAGGFPIFEPGG</sequence>
<protein>
    <submittedName>
        <fullName evidence="1">Uncharacterized protein</fullName>
    </submittedName>
</protein>
<accession>A0A7I7WTL3</accession>
<dbReference type="AlphaFoldDB" id="A0A7I7WTL3"/>
<reference evidence="1 2" key="1">
    <citation type="journal article" date="2019" name="Emerg. Microbes Infect.">
        <title>Comprehensive subspecies identification of 175 nontuberculous mycobacteria species based on 7547 genomic profiles.</title>
        <authorList>
            <person name="Matsumoto Y."/>
            <person name="Kinjo T."/>
            <person name="Motooka D."/>
            <person name="Nabeya D."/>
            <person name="Jung N."/>
            <person name="Uechi K."/>
            <person name="Horii T."/>
            <person name="Iida T."/>
            <person name="Fujita J."/>
            <person name="Nakamura S."/>
        </authorList>
    </citation>
    <scope>NUCLEOTIDE SEQUENCE [LARGE SCALE GENOMIC DNA]</scope>
    <source>
        <strain evidence="1 2">JCM 12688</strain>
    </source>
</reference>
<name>A0A7I7WTL3_MYCGU</name>
<organism evidence="1 2">
    <name type="scientific">Mycolicibacterium gadium</name>
    <name type="common">Mycobacterium gadium</name>
    <dbReference type="NCBI Taxonomy" id="1794"/>
    <lineage>
        <taxon>Bacteria</taxon>
        <taxon>Bacillati</taxon>
        <taxon>Actinomycetota</taxon>
        <taxon>Actinomycetes</taxon>
        <taxon>Mycobacteriales</taxon>
        <taxon>Mycobacteriaceae</taxon>
        <taxon>Mycolicibacterium</taxon>
    </lineage>
</organism>